<sequence length="273" mass="28012">MTAPPRPTALVTGASRGIGKGIAIALAMAGYDVAITARTVNEGDAEAIAPDSGVILPGSLATTAAAITDLGVRAVSVRLDLLDLQTIDDAVDRAIEQLGGRLDVLVNNAIYVGPGNDRLFAECDPANIIKRVTGNITAQLLITRRALQHMLPNGGGTVVGITSGAGQVTPRSPVGQGGWPLVYAVTKGGFHRIADMLVVEYGAQGIRAFNVNPGFVATERVLAAGAELDFVARHGVSPEVIGAAVAHLIDDPAVVNGSYVQAIDTARTMGLLP</sequence>
<dbReference type="SUPFAM" id="SSF51735">
    <property type="entry name" value="NAD(P)-binding Rossmann-fold domains"/>
    <property type="match status" value="1"/>
</dbReference>
<dbReference type="Gene3D" id="3.40.50.720">
    <property type="entry name" value="NAD(P)-binding Rossmann-like Domain"/>
    <property type="match status" value="1"/>
</dbReference>
<protein>
    <submittedName>
        <fullName evidence="2">Unannotated protein</fullName>
    </submittedName>
</protein>
<comment type="similarity">
    <text evidence="1">Belongs to the short-chain dehydrogenases/reductases (SDR) family.</text>
</comment>
<accession>A0A6J7D1Y4</accession>
<dbReference type="InterPro" id="IPR002347">
    <property type="entry name" value="SDR_fam"/>
</dbReference>
<dbReference type="AlphaFoldDB" id="A0A6J7D1Y4"/>
<dbReference type="InterPro" id="IPR050259">
    <property type="entry name" value="SDR"/>
</dbReference>
<organism evidence="2">
    <name type="scientific">freshwater metagenome</name>
    <dbReference type="NCBI Taxonomy" id="449393"/>
    <lineage>
        <taxon>unclassified sequences</taxon>
        <taxon>metagenomes</taxon>
        <taxon>ecological metagenomes</taxon>
    </lineage>
</organism>
<dbReference type="PANTHER" id="PTHR42879">
    <property type="entry name" value="3-OXOACYL-(ACYL-CARRIER-PROTEIN) REDUCTASE"/>
    <property type="match status" value="1"/>
</dbReference>
<dbReference type="Pfam" id="PF00106">
    <property type="entry name" value="adh_short"/>
    <property type="match status" value="2"/>
</dbReference>
<evidence type="ECO:0000313" key="2">
    <source>
        <dbReference type="EMBL" id="CAB4863750.1"/>
    </source>
</evidence>
<reference evidence="2" key="1">
    <citation type="submission" date="2020-05" db="EMBL/GenBank/DDBJ databases">
        <authorList>
            <person name="Chiriac C."/>
            <person name="Salcher M."/>
            <person name="Ghai R."/>
            <person name="Kavagutti S V."/>
        </authorList>
    </citation>
    <scope>NUCLEOTIDE SEQUENCE</scope>
</reference>
<gene>
    <name evidence="2" type="ORF">UFOPK3376_00419</name>
</gene>
<dbReference type="CDD" id="cd05233">
    <property type="entry name" value="SDR_c"/>
    <property type="match status" value="1"/>
</dbReference>
<dbReference type="PANTHER" id="PTHR42879:SF2">
    <property type="entry name" value="3-OXOACYL-[ACYL-CARRIER-PROTEIN] REDUCTASE FABG"/>
    <property type="match status" value="1"/>
</dbReference>
<proteinExistence type="inferred from homology"/>
<dbReference type="InterPro" id="IPR036291">
    <property type="entry name" value="NAD(P)-bd_dom_sf"/>
</dbReference>
<dbReference type="PRINTS" id="PR00081">
    <property type="entry name" value="GDHRDH"/>
</dbReference>
<dbReference type="EMBL" id="CAFBLP010000006">
    <property type="protein sequence ID" value="CAB4863750.1"/>
    <property type="molecule type" value="Genomic_DNA"/>
</dbReference>
<evidence type="ECO:0000256" key="1">
    <source>
        <dbReference type="ARBA" id="ARBA00006484"/>
    </source>
</evidence>
<name>A0A6J7D1Y4_9ZZZZ</name>